<evidence type="ECO:0000313" key="6">
    <source>
        <dbReference type="Proteomes" id="UP000471082"/>
    </source>
</evidence>
<sequence length="79" mass="8457">GPDFIIIYRLSLVDLVEDGNQWQEILAQAQAIEAAGATIINSGIGWHEARVPTIATSVPRAAFAGVTAKLKPHLRIPVV</sequence>
<evidence type="ECO:0000256" key="1">
    <source>
        <dbReference type="ARBA" id="ARBA00001917"/>
    </source>
</evidence>
<dbReference type="PANTHER" id="PTHR42917">
    <property type="entry name" value="2,4-DIENOYL-COA REDUCTASE"/>
    <property type="match status" value="1"/>
</dbReference>
<dbReference type="InterPro" id="IPR051793">
    <property type="entry name" value="NADH:flavin_oxidoreductase"/>
</dbReference>
<dbReference type="EMBL" id="JAAGYU010002724">
    <property type="protein sequence ID" value="NEL81560.1"/>
    <property type="molecule type" value="Genomic_DNA"/>
</dbReference>
<feature type="non-terminal residue" evidence="5">
    <location>
        <position position="1"/>
    </location>
</feature>
<keyword evidence="4" id="KW-0560">Oxidoreductase</keyword>
<evidence type="ECO:0000256" key="4">
    <source>
        <dbReference type="ARBA" id="ARBA00023002"/>
    </source>
</evidence>
<keyword evidence="3" id="KW-0288">FMN</keyword>
<comment type="caution">
    <text evidence="5">The sequence shown here is derived from an EMBL/GenBank/DDBJ whole genome shotgun (WGS) entry which is preliminary data.</text>
</comment>
<dbReference type="AlphaFoldDB" id="A0A7X5SD68"/>
<gene>
    <name evidence="5" type="ORF">G3W61_35430</name>
</gene>
<organism evidence="5 6">
    <name type="scientific">Xanthomonas perforans</name>
    <dbReference type="NCBI Taxonomy" id="442694"/>
    <lineage>
        <taxon>Bacteria</taxon>
        <taxon>Pseudomonadati</taxon>
        <taxon>Pseudomonadota</taxon>
        <taxon>Gammaproteobacteria</taxon>
        <taxon>Lysobacterales</taxon>
        <taxon>Lysobacteraceae</taxon>
        <taxon>Xanthomonas</taxon>
    </lineage>
</organism>
<keyword evidence="2" id="KW-0285">Flavoprotein</keyword>
<dbReference type="SUPFAM" id="SSF51395">
    <property type="entry name" value="FMN-linked oxidoreductases"/>
    <property type="match status" value="1"/>
</dbReference>
<dbReference type="GO" id="GO:0033543">
    <property type="term" value="P:fatty acid beta-oxidation, unsaturated, even number, reductase/isomerase pathway"/>
    <property type="evidence" value="ECO:0007669"/>
    <property type="project" value="TreeGrafter"/>
</dbReference>
<comment type="cofactor">
    <cofactor evidence="1">
        <name>FMN</name>
        <dbReference type="ChEBI" id="CHEBI:58210"/>
    </cofactor>
</comment>
<dbReference type="PANTHER" id="PTHR42917:SF2">
    <property type="entry name" value="2,4-DIENOYL-COA REDUCTASE [(2E)-ENOYL-COA-PRODUCING]"/>
    <property type="match status" value="1"/>
</dbReference>
<dbReference type="InterPro" id="IPR013785">
    <property type="entry name" value="Aldolase_TIM"/>
</dbReference>
<reference evidence="5 6" key="1">
    <citation type="submission" date="2019-11" db="EMBL/GenBank/DDBJ databases">
        <title>Genome-resolved metagenomics to study the prevalence of co-infection and intraspecific heterogeneity among plant pathogen metapopulations.</title>
        <authorList>
            <person name="Newberry E."/>
            <person name="Bhandari R."/>
            <person name="Kemble J."/>
            <person name="Sikora E."/>
            <person name="Potnis N."/>
        </authorList>
    </citation>
    <scope>NUCLEOTIDE SEQUENCE [LARGE SCALE GENOMIC DNA]</scope>
    <source>
        <strain evidence="5">Xp_Tom_Tuscaloosa_18b</strain>
    </source>
</reference>
<dbReference type="Proteomes" id="UP000471082">
    <property type="component" value="Unassembled WGS sequence"/>
</dbReference>
<dbReference type="GO" id="GO:0008670">
    <property type="term" value="F:2,4-dienoyl-CoA reductase (NADPH) activity"/>
    <property type="evidence" value="ECO:0007669"/>
    <property type="project" value="TreeGrafter"/>
</dbReference>
<evidence type="ECO:0000313" key="5">
    <source>
        <dbReference type="EMBL" id="NEL81560.1"/>
    </source>
</evidence>
<evidence type="ECO:0000256" key="3">
    <source>
        <dbReference type="ARBA" id="ARBA00022643"/>
    </source>
</evidence>
<protein>
    <submittedName>
        <fullName evidence="5">NADPH-dependent 2,4-dienoyl-CoA reductase</fullName>
    </submittedName>
</protein>
<name>A0A7X5SD68_XANPE</name>
<dbReference type="Gene3D" id="3.20.20.70">
    <property type="entry name" value="Aldolase class I"/>
    <property type="match status" value="1"/>
</dbReference>
<accession>A0A7X5SD68</accession>
<feature type="non-terminal residue" evidence="5">
    <location>
        <position position="79"/>
    </location>
</feature>
<evidence type="ECO:0000256" key="2">
    <source>
        <dbReference type="ARBA" id="ARBA00022630"/>
    </source>
</evidence>
<proteinExistence type="predicted"/>